<dbReference type="Gene3D" id="3.40.50.360">
    <property type="match status" value="1"/>
</dbReference>
<comment type="similarity">
    <text evidence="3">Belongs to the cytochrome P450 family.</text>
</comment>
<dbReference type="AlphaFoldDB" id="A0A2W5SUM1"/>
<dbReference type="GO" id="GO:0020037">
    <property type="term" value="F:heme binding"/>
    <property type="evidence" value="ECO:0007669"/>
    <property type="project" value="InterPro"/>
</dbReference>
<accession>A0A2W5SUM1</accession>
<keyword evidence="1" id="KW-0285">Flavoprotein</keyword>
<dbReference type="Proteomes" id="UP000249432">
    <property type="component" value="Unassembled WGS sequence"/>
</dbReference>
<evidence type="ECO:0000256" key="2">
    <source>
        <dbReference type="PIRSR" id="PIRSR602401-1"/>
    </source>
</evidence>
<dbReference type="GO" id="GO:0005506">
    <property type="term" value="F:iron ion binding"/>
    <property type="evidence" value="ECO:0007669"/>
    <property type="project" value="InterPro"/>
</dbReference>
<evidence type="ECO:0000256" key="3">
    <source>
        <dbReference type="RuleBase" id="RU000461"/>
    </source>
</evidence>
<feature type="binding site" description="axial binding residue" evidence="2">
    <location>
        <position position="109"/>
    </location>
    <ligand>
        <name>heme</name>
        <dbReference type="ChEBI" id="CHEBI:30413"/>
    </ligand>
    <ligandPart>
        <name>Fe</name>
        <dbReference type="ChEBI" id="CHEBI:18248"/>
    </ligandPart>
</feature>
<keyword evidence="2 3" id="KW-0479">Metal-binding</keyword>
<dbReference type="GO" id="GO:0010181">
    <property type="term" value="F:FMN binding"/>
    <property type="evidence" value="ECO:0007669"/>
    <property type="project" value="InterPro"/>
</dbReference>
<keyword evidence="3" id="KW-0503">Monooxygenase</keyword>
<dbReference type="GO" id="GO:0050660">
    <property type="term" value="F:flavin adenine dinucleotide binding"/>
    <property type="evidence" value="ECO:0007669"/>
    <property type="project" value="TreeGrafter"/>
</dbReference>
<evidence type="ECO:0000259" key="4">
    <source>
        <dbReference type="PROSITE" id="PS50902"/>
    </source>
</evidence>
<keyword evidence="2 3" id="KW-0408">Iron</keyword>
<feature type="domain" description="Flavodoxin-like" evidence="4">
    <location>
        <begin position="200"/>
        <end position="340"/>
    </location>
</feature>
<dbReference type="PROSITE" id="PS50902">
    <property type="entry name" value="FLAVODOXIN_LIKE"/>
    <property type="match status" value="1"/>
</dbReference>
<dbReference type="PRINTS" id="PR00463">
    <property type="entry name" value="EP450I"/>
</dbReference>
<proteinExistence type="inferred from homology"/>
<gene>
    <name evidence="5" type="ORF">DI525_10845</name>
</gene>
<protein>
    <recommendedName>
        <fullName evidence="4">Flavodoxin-like domain-containing protein</fullName>
    </recommendedName>
</protein>
<keyword evidence="2 3" id="KW-0349">Heme</keyword>
<evidence type="ECO:0000313" key="5">
    <source>
        <dbReference type="EMBL" id="PZR03186.1"/>
    </source>
</evidence>
<keyword evidence="3" id="KW-0560">Oxidoreductase</keyword>
<dbReference type="InterPro" id="IPR036396">
    <property type="entry name" value="Cyt_P450_sf"/>
</dbReference>
<evidence type="ECO:0000256" key="1">
    <source>
        <dbReference type="ARBA" id="ARBA00022630"/>
    </source>
</evidence>
<reference evidence="5 6" key="1">
    <citation type="submission" date="2017-08" db="EMBL/GenBank/DDBJ databases">
        <title>Infants hospitalized years apart are colonized by the same room-sourced microbial strains.</title>
        <authorList>
            <person name="Brooks B."/>
            <person name="Olm M.R."/>
            <person name="Firek B.A."/>
            <person name="Baker R."/>
            <person name="Thomas B.C."/>
            <person name="Morowitz M.J."/>
            <person name="Banfield J.F."/>
        </authorList>
    </citation>
    <scope>NUCLEOTIDE SEQUENCE [LARGE SCALE GENOMIC DNA]</scope>
    <source>
        <strain evidence="5">S2_003_000_R1_3</strain>
    </source>
</reference>
<name>A0A2W5SUM1_9CORY</name>
<sequence length="388" mass="42991">MSSMAGSRSTTTSEISATLIKYCAKRYESIHQRLGMLEPTVVGKGSKVLPEGVRVEPGDVLFIELSLLHRDPSVWPEPEKFDPDRFSSERATEIPHNAWKPFGNGQRSCIGRFFALQEATLTLALALQHFEFEFEDPNYQLHFLDGLTRKPKDFFVHIKPREGRPYLGMVGTPKKHQDEKVGNRNLSQSLQQKEPNGYGLTILYGSNAGTSKNFARQLATFGQAQGFDVAFKELNEVVGQKLPTDQPVLICTASYEGLPTDNARKFVNWLTSTVDADLSGVKYAVLGVGNSEWANTFQRIPTLSDKQLEALGGERILDCGVADVRSDYAGAFEDWSQELWDRISTLTGVDLDAGETGDQVSVSMISGDRNTMLRGVYTTESVSQTGDF</sequence>
<comment type="caution">
    <text evidence="5">The sequence shown here is derived from an EMBL/GenBank/DDBJ whole genome shotgun (WGS) entry which is preliminary data.</text>
</comment>
<dbReference type="GO" id="GO:0003958">
    <property type="term" value="F:NADPH-hemoprotein reductase activity"/>
    <property type="evidence" value="ECO:0007669"/>
    <property type="project" value="TreeGrafter"/>
</dbReference>
<dbReference type="InterPro" id="IPR008254">
    <property type="entry name" value="Flavodoxin/NO_synth"/>
</dbReference>
<dbReference type="Gene3D" id="1.10.630.10">
    <property type="entry name" value="Cytochrome P450"/>
    <property type="match status" value="1"/>
</dbReference>
<dbReference type="InterPro" id="IPR002401">
    <property type="entry name" value="Cyt_P450_E_grp-I"/>
</dbReference>
<dbReference type="InterPro" id="IPR017972">
    <property type="entry name" value="Cyt_P450_CS"/>
</dbReference>
<comment type="cofactor">
    <cofactor evidence="2">
        <name>heme</name>
        <dbReference type="ChEBI" id="CHEBI:30413"/>
    </cofactor>
</comment>
<dbReference type="GO" id="GO:0016705">
    <property type="term" value="F:oxidoreductase activity, acting on paired donors, with incorporation or reduction of molecular oxygen"/>
    <property type="evidence" value="ECO:0007669"/>
    <property type="project" value="InterPro"/>
</dbReference>
<dbReference type="SUPFAM" id="SSF52218">
    <property type="entry name" value="Flavoproteins"/>
    <property type="match status" value="1"/>
</dbReference>
<dbReference type="InterPro" id="IPR001128">
    <property type="entry name" value="Cyt_P450"/>
</dbReference>
<dbReference type="Pfam" id="PF00067">
    <property type="entry name" value="p450"/>
    <property type="match status" value="1"/>
</dbReference>
<dbReference type="PROSITE" id="PS00086">
    <property type="entry name" value="CYTOCHROME_P450"/>
    <property type="match status" value="1"/>
</dbReference>
<dbReference type="SUPFAM" id="SSF48264">
    <property type="entry name" value="Cytochrome P450"/>
    <property type="match status" value="1"/>
</dbReference>
<dbReference type="PANTHER" id="PTHR19384:SF127">
    <property type="entry name" value="BIFUNCTIONAL CYTOCHROME P450_NADPH--P450 REDUCTASE"/>
    <property type="match status" value="1"/>
</dbReference>
<dbReference type="Pfam" id="PF00258">
    <property type="entry name" value="Flavodoxin_1"/>
    <property type="match status" value="1"/>
</dbReference>
<evidence type="ECO:0000313" key="6">
    <source>
        <dbReference type="Proteomes" id="UP000249432"/>
    </source>
</evidence>
<dbReference type="InterPro" id="IPR029039">
    <property type="entry name" value="Flavoprotein-like_sf"/>
</dbReference>
<dbReference type="GO" id="GO:0004497">
    <property type="term" value="F:monooxygenase activity"/>
    <property type="evidence" value="ECO:0007669"/>
    <property type="project" value="UniProtKB-KW"/>
</dbReference>
<dbReference type="GO" id="GO:0005829">
    <property type="term" value="C:cytosol"/>
    <property type="evidence" value="ECO:0007669"/>
    <property type="project" value="TreeGrafter"/>
</dbReference>
<dbReference type="EMBL" id="QFRA01000054">
    <property type="protein sequence ID" value="PZR03186.1"/>
    <property type="molecule type" value="Genomic_DNA"/>
</dbReference>
<dbReference type="PANTHER" id="PTHR19384">
    <property type="entry name" value="NITRIC OXIDE SYNTHASE-RELATED"/>
    <property type="match status" value="1"/>
</dbReference>
<organism evidence="5 6">
    <name type="scientific">Corynebacterium kroppenstedtii</name>
    <dbReference type="NCBI Taxonomy" id="161879"/>
    <lineage>
        <taxon>Bacteria</taxon>
        <taxon>Bacillati</taxon>
        <taxon>Actinomycetota</taxon>
        <taxon>Actinomycetes</taxon>
        <taxon>Mycobacteriales</taxon>
        <taxon>Corynebacteriaceae</taxon>
        <taxon>Corynebacterium</taxon>
    </lineage>
</organism>